<keyword evidence="3" id="KW-1185">Reference proteome</keyword>
<dbReference type="Proteomes" id="UP000218334">
    <property type="component" value="Unassembled WGS sequence"/>
</dbReference>
<gene>
    <name evidence="2" type="ORF">ARMSODRAFT_975204</name>
</gene>
<evidence type="ECO:0000313" key="2">
    <source>
        <dbReference type="EMBL" id="PBK69499.1"/>
    </source>
</evidence>
<reference evidence="3" key="1">
    <citation type="journal article" date="2017" name="Nat. Ecol. Evol.">
        <title>Genome expansion and lineage-specific genetic innovations in the forest pathogenic fungi Armillaria.</title>
        <authorList>
            <person name="Sipos G."/>
            <person name="Prasanna A.N."/>
            <person name="Walter M.C."/>
            <person name="O'Connor E."/>
            <person name="Balint B."/>
            <person name="Krizsan K."/>
            <person name="Kiss B."/>
            <person name="Hess J."/>
            <person name="Varga T."/>
            <person name="Slot J."/>
            <person name="Riley R."/>
            <person name="Boka B."/>
            <person name="Rigling D."/>
            <person name="Barry K."/>
            <person name="Lee J."/>
            <person name="Mihaltcheva S."/>
            <person name="LaButti K."/>
            <person name="Lipzen A."/>
            <person name="Waldron R."/>
            <person name="Moloney N.M."/>
            <person name="Sperisen C."/>
            <person name="Kredics L."/>
            <person name="Vagvoelgyi C."/>
            <person name="Patrignani A."/>
            <person name="Fitzpatrick D."/>
            <person name="Nagy I."/>
            <person name="Doyle S."/>
            <person name="Anderson J.B."/>
            <person name="Grigoriev I.V."/>
            <person name="Gueldener U."/>
            <person name="Muensterkoetter M."/>
            <person name="Nagy L.G."/>
        </authorList>
    </citation>
    <scope>NUCLEOTIDE SEQUENCE [LARGE SCALE GENOMIC DNA]</scope>
    <source>
        <strain evidence="3">28-4</strain>
    </source>
</reference>
<accession>A0A2H3BF82</accession>
<organism evidence="2 3">
    <name type="scientific">Armillaria solidipes</name>
    <dbReference type="NCBI Taxonomy" id="1076256"/>
    <lineage>
        <taxon>Eukaryota</taxon>
        <taxon>Fungi</taxon>
        <taxon>Dikarya</taxon>
        <taxon>Basidiomycota</taxon>
        <taxon>Agaricomycotina</taxon>
        <taxon>Agaricomycetes</taxon>
        <taxon>Agaricomycetidae</taxon>
        <taxon>Agaricales</taxon>
        <taxon>Marasmiineae</taxon>
        <taxon>Physalacriaceae</taxon>
        <taxon>Armillaria</taxon>
    </lineage>
</organism>
<name>A0A2H3BF82_9AGAR</name>
<dbReference type="EMBL" id="KZ293429">
    <property type="protein sequence ID" value="PBK69499.1"/>
    <property type="molecule type" value="Genomic_DNA"/>
</dbReference>
<proteinExistence type="predicted"/>
<sequence length="220" mass="24975">MAIHSHTCHIHNWSKIRYLVSHKRTCVDGPRGHSTTSLLRFSIIIEFIESDTCLPRTVGPEISSLHVEGAGGLVIQMKLCDHTWSGASWPLETKRKIDDALKSEVKRNPKTPFENTRGLHEDAEIVSYYALGETRMTKRYGRWSRCSARVHENEWDHCGHRIKTREHHEPGTGTGKKRLEEMMSLIQRPKLVLPGKNTGSRSLHAEVDEKDGHPSTAAML</sequence>
<evidence type="ECO:0000313" key="3">
    <source>
        <dbReference type="Proteomes" id="UP000218334"/>
    </source>
</evidence>
<feature type="region of interest" description="Disordered" evidence="1">
    <location>
        <begin position="192"/>
        <end position="220"/>
    </location>
</feature>
<protein>
    <submittedName>
        <fullName evidence="2">Uncharacterized protein</fullName>
    </submittedName>
</protein>
<feature type="compositionally biased region" description="Basic and acidic residues" evidence="1">
    <location>
        <begin position="203"/>
        <end position="213"/>
    </location>
</feature>
<evidence type="ECO:0000256" key="1">
    <source>
        <dbReference type="SAM" id="MobiDB-lite"/>
    </source>
</evidence>
<dbReference type="AlphaFoldDB" id="A0A2H3BF82"/>